<dbReference type="PANTHER" id="PTHR37391:SF2">
    <property type="entry name" value="E3 UBIQUITIN-PROTEIN LIGASE"/>
    <property type="match status" value="1"/>
</dbReference>
<dbReference type="InterPro" id="IPR011990">
    <property type="entry name" value="TPR-like_helical_dom_sf"/>
</dbReference>
<organism evidence="2 3">
    <name type="scientific">Gigaspora rosea</name>
    <dbReference type="NCBI Taxonomy" id="44941"/>
    <lineage>
        <taxon>Eukaryota</taxon>
        <taxon>Fungi</taxon>
        <taxon>Fungi incertae sedis</taxon>
        <taxon>Mucoromycota</taxon>
        <taxon>Glomeromycotina</taxon>
        <taxon>Glomeromycetes</taxon>
        <taxon>Diversisporales</taxon>
        <taxon>Gigasporaceae</taxon>
        <taxon>Gigaspora</taxon>
    </lineage>
</organism>
<feature type="domain" description="DUF6817" evidence="1">
    <location>
        <begin position="49"/>
        <end position="135"/>
    </location>
</feature>
<dbReference type="EMBL" id="QKWP01001175">
    <property type="protein sequence ID" value="RIB11082.1"/>
    <property type="molecule type" value="Genomic_DNA"/>
</dbReference>
<dbReference type="Proteomes" id="UP000266673">
    <property type="component" value="Unassembled WGS sequence"/>
</dbReference>
<dbReference type="SUPFAM" id="SSF48452">
    <property type="entry name" value="TPR-like"/>
    <property type="match status" value="1"/>
</dbReference>
<proteinExistence type="predicted"/>
<evidence type="ECO:0000259" key="1">
    <source>
        <dbReference type="Pfam" id="PF20680"/>
    </source>
</evidence>
<dbReference type="Gene3D" id="1.25.40.10">
    <property type="entry name" value="Tetratricopeptide repeat domain"/>
    <property type="match status" value="1"/>
</dbReference>
<evidence type="ECO:0000313" key="3">
    <source>
        <dbReference type="Proteomes" id="UP000266673"/>
    </source>
</evidence>
<dbReference type="AlphaFoldDB" id="A0A397ULF3"/>
<keyword evidence="3" id="KW-1185">Reference proteome</keyword>
<dbReference type="OrthoDB" id="2306007at2759"/>
<protein>
    <recommendedName>
        <fullName evidence="1">DUF6817 domain-containing protein</fullName>
    </recommendedName>
</protein>
<reference evidence="2 3" key="1">
    <citation type="submission" date="2018-06" db="EMBL/GenBank/DDBJ databases">
        <title>Comparative genomics reveals the genomic features of Rhizophagus irregularis, R. cerebriforme, R. diaphanum and Gigaspora rosea, and their symbiotic lifestyle signature.</title>
        <authorList>
            <person name="Morin E."/>
            <person name="San Clemente H."/>
            <person name="Chen E.C.H."/>
            <person name="De La Providencia I."/>
            <person name="Hainaut M."/>
            <person name="Kuo A."/>
            <person name="Kohler A."/>
            <person name="Murat C."/>
            <person name="Tang N."/>
            <person name="Roy S."/>
            <person name="Loubradou J."/>
            <person name="Henrissat B."/>
            <person name="Grigoriev I.V."/>
            <person name="Corradi N."/>
            <person name="Roux C."/>
            <person name="Martin F.M."/>
        </authorList>
    </citation>
    <scope>NUCLEOTIDE SEQUENCE [LARGE SCALE GENOMIC DNA]</scope>
    <source>
        <strain evidence="2 3">DAOM 194757</strain>
    </source>
</reference>
<gene>
    <name evidence="2" type="ORF">C2G38_135107</name>
</gene>
<name>A0A397ULF3_9GLOM</name>
<sequence length="397" mass="46556">MIIDKSSCYLTCLSVPNTLEIPPKIKLILRHDWKALNSNLPKLIETLSKELGSTECWHKKSTFFDHLFHVYQILTIWNQPQYLIDCGLFHSAYSNSYVNLAIFKLNDNINERKKLESLIGEKAENLAHLFCIIPRHNLIYNQIFGKLNFNELDNDEKLKKIIPNEGITTQHLTTNETIHLDKFTLAMFLIFTMADFSDQVFGWQDELFENYDGQLLYKQNPSGEFNFSLWPGDCKPGLWLTCLSRIGRIIRWCLKDSNPELIPPVFDNCTVMLDPLDLIKSRDLYWDVVMNHQNLRNIETVPEIEKKLKKCIKINPFVAEPHVLLAQIYMRLEKYEEAEQEGLRALKIFFDWGTCWDKRMNWDVWIAYARVIIDCARKKEWFKNGFDALKVGLVPGL</sequence>
<dbReference type="Pfam" id="PF20680">
    <property type="entry name" value="DUF6817"/>
    <property type="match status" value="1"/>
</dbReference>
<dbReference type="PANTHER" id="PTHR37391">
    <property type="entry name" value="E3 UBIQUITIN-PROTEIN LIGASE"/>
    <property type="match status" value="1"/>
</dbReference>
<accession>A0A397ULF3</accession>
<evidence type="ECO:0000313" key="2">
    <source>
        <dbReference type="EMBL" id="RIB11082.1"/>
    </source>
</evidence>
<dbReference type="InterPro" id="IPR049202">
    <property type="entry name" value="DUF6817"/>
</dbReference>
<comment type="caution">
    <text evidence="2">The sequence shown here is derived from an EMBL/GenBank/DDBJ whole genome shotgun (WGS) entry which is preliminary data.</text>
</comment>